<keyword evidence="10" id="KW-0472">Membrane</keyword>
<keyword evidence="6" id="KW-0805">Transcription regulation</keyword>
<dbReference type="InterPro" id="IPR025997">
    <property type="entry name" value="SBP_2_dom"/>
</dbReference>
<evidence type="ECO:0000256" key="10">
    <source>
        <dbReference type="SAM" id="Phobius"/>
    </source>
</evidence>
<dbReference type="InterPro" id="IPR036097">
    <property type="entry name" value="HisK_dim/P_sf"/>
</dbReference>
<keyword evidence="8" id="KW-0804">Transcription</keyword>
<keyword evidence="10" id="KW-0812">Transmembrane</keyword>
<evidence type="ECO:0000256" key="9">
    <source>
        <dbReference type="PROSITE-ProRule" id="PRU00169"/>
    </source>
</evidence>
<dbReference type="Pfam" id="PF02518">
    <property type="entry name" value="HATPase_c"/>
    <property type="match status" value="1"/>
</dbReference>
<evidence type="ECO:0000256" key="8">
    <source>
        <dbReference type="ARBA" id="ARBA00023163"/>
    </source>
</evidence>
<dbReference type="SMART" id="SM00387">
    <property type="entry name" value="HATPase_c"/>
    <property type="match status" value="1"/>
</dbReference>
<keyword evidence="10" id="KW-1133">Transmembrane helix</keyword>
<evidence type="ECO:0000256" key="6">
    <source>
        <dbReference type="ARBA" id="ARBA00023015"/>
    </source>
</evidence>
<keyword evidence="5" id="KW-0418">Kinase</keyword>
<dbReference type="PROSITE" id="PS51257">
    <property type="entry name" value="PROKAR_LIPOPROTEIN"/>
    <property type="match status" value="1"/>
</dbReference>
<dbReference type="CDD" id="cd00082">
    <property type="entry name" value="HisKA"/>
    <property type="match status" value="1"/>
</dbReference>
<dbReference type="AlphaFoldDB" id="A0A1I4ZDV8"/>
<keyword evidence="16" id="KW-1185">Reference proteome</keyword>
<gene>
    <name evidence="15" type="ORF">SAMN05660413_01247</name>
</gene>
<dbReference type="SUPFAM" id="SSF53822">
    <property type="entry name" value="Periplasmic binding protein-like I"/>
    <property type="match status" value="1"/>
</dbReference>
<dbReference type="InterPro" id="IPR005467">
    <property type="entry name" value="His_kinase_dom"/>
</dbReference>
<dbReference type="InterPro" id="IPR009057">
    <property type="entry name" value="Homeodomain-like_sf"/>
</dbReference>
<dbReference type="PROSITE" id="PS50109">
    <property type="entry name" value="HIS_KIN"/>
    <property type="match status" value="1"/>
</dbReference>
<keyword evidence="3 9" id="KW-0597">Phosphoprotein</keyword>
<dbReference type="RefSeq" id="WP_093407257.1">
    <property type="nucleotide sequence ID" value="NZ_FOVL01000006.1"/>
</dbReference>
<dbReference type="STRING" id="287099.SAMN05660413_01247"/>
<evidence type="ECO:0000259" key="13">
    <source>
        <dbReference type="PROSITE" id="PS50109"/>
    </source>
</evidence>
<comment type="catalytic activity">
    <reaction evidence="1">
        <text>ATP + protein L-histidine = ADP + protein N-phospho-L-histidine.</text>
        <dbReference type="EC" id="2.7.13.3"/>
    </reaction>
</comment>
<dbReference type="PROSITE" id="PS00041">
    <property type="entry name" value="HTH_ARAC_FAMILY_1"/>
    <property type="match status" value="1"/>
</dbReference>
<sequence>MTLFKKIIFLLLILVICSCASETESTSFRIGFSQAMTTDNWRKQMNRSMQVEASLHPGLQLEIKDAQNDVQRQIEQIESLIEQGVDVLIVSPIQSQPITPVIEKAMNTGIPTIVIDRKIEGSNYTSYIGADNVEIGKNAANFILSHSNGEIEVVEITGLKGSSPAYERSEGFASVIQNANEVKLASQIRGDWEKASVKKQLENILDSIKTPDFIFAHNDRMALGAWEVARSRNLEDDIKIIGVDGLFGPSGGIQLVKEGLLTATILYPTGGGEAIKLADRILSGENVPKNNILSTVIIDSVNVDIMQNQFNRINQQQYDIEKQQEIIGQQLATYRSQSILIKVMIGLSMLLFILGLWAGYLVYKLKKSKRKLEINNKKIKTQRNQIETFAEKLQIINESKINFFTALSHEFKTPLSLIISSIESITDRENKNIQEFSYETSLIVNNSKRLLRLIDELLDFRKLESGNLKPRPVKTGIIGFLQNIYEDFKSEALRKSIQLEFKAPRNEVEVYIDRNMMDKVFYNILSNALKFTPHNGKILIKIEESTKNSVEIRIKDSGIGIPKEEWEQIFDPFRQASNNARPSSGLGLYISKQYIELHKGKIEVYSHQGSEFKITILKGDDHLKEYEVEKNDPGNTYQKQFETVSPPEIGEVTLPENAESILIIEDNPDLSHLLSKKFSNRYKVYLSDGRKAVEMALDLIPDIIICDLNLPEKSGFEISRELKNDLRTSHIPTIILTALNDEESRLKALKAGADAYITKPFNFEILLESLRTALYNREKLRYYYTNRIDRIADENFEDSEQQFLKELNEHIQNNLKDPDFSVEELARLLKISRVQLYRKVKALLDMSISEYINEQRLRKARHLLQDTSLNISEIAYSVGFSSPGYFSTSFKNKYGESPKQFRK</sequence>
<dbReference type="PRINTS" id="PR00344">
    <property type="entry name" value="BCTRLSENSOR"/>
</dbReference>
<dbReference type="SUPFAM" id="SSF46689">
    <property type="entry name" value="Homeodomain-like"/>
    <property type="match status" value="1"/>
</dbReference>
<evidence type="ECO:0000256" key="2">
    <source>
        <dbReference type="ARBA" id="ARBA00012438"/>
    </source>
</evidence>
<dbReference type="InterPro" id="IPR003594">
    <property type="entry name" value="HATPase_dom"/>
</dbReference>
<feature type="modified residue" description="4-aspartylphosphate" evidence="9">
    <location>
        <position position="707"/>
    </location>
</feature>
<dbReference type="CDD" id="cd17574">
    <property type="entry name" value="REC_OmpR"/>
    <property type="match status" value="1"/>
</dbReference>
<dbReference type="SMART" id="SM00448">
    <property type="entry name" value="REC"/>
    <property type="match status" value="1"/>
</dbReference>
<dbReference type="SUPFAM" id="SSF55874">
    <property type="entry name" value="ATPase domain of HSP90 chaperone/DNA topoisomerase II/histidine kinase"/>
    <property type="match status" value="1"/>
</dbReference>
<evidence type="ECO:0000256" key="11">
    <source>
        <dbReference type="SAM" id="SignalP"/>
    </source>
</evidence>
<organism evidence="15 16">
    <name type="scientific">Salegentibacter flavus</name>
    <dbReference type="NCBI Taxonomy" id="287099"/>
    <lineage>
        <taxon>Bacteria</taxon>
        <taxon>Pseudomonadati</taxon>
        <taxon>Bacteroidota</taxon>
        <taxon>Flavobacteriia</taxon>
        <taxon>Flavobacteriales</taxon>
        <taxon>Flavobacteriaceae</taxon>
        <taxon>Salegentibacter</taxon>
    </lineage>
</organism>
<keyword evidence="4" id="KW-0808">Transferase</keyword>
<dbReference type="EMBL" id="FOVL01000006">
    <property type="protein sequence ID" value="SFN48213.1"/>
    <property type="molecule type" value="Genomic_DNA"/>
</dbReference>
<evidence type="ECO:0000256" key="5">
    <source>
        <dbReference type="ARBA" id="ARBA00022777"/>
    </source>
</evidence>
<dbReference type="GO" id="GO:0003700">
    <property type="term" value="F:DNA-binding transcription factor activity"/>
    <property type="evidence" value="ECO:0007669"/>
    <property type="project" value="InterPro"/>
</dbReference>
<dbReference type="PROSITE" id="PS50110">
    <property type="entry name" value="RESPONSE_REGULATORY"/>
    <property type="match status" value="1"/>
</dbReference>
<dbReference type="Pfam" id="PF00512">
    <property type="entry name" value="HisKA"/>
    <property type="match status" value="1"/>
</dbReference>
<dbReference type="PROSITE" id="PS01124">
    <property type="entry name" value="HTH_ARAC_FAMILY_2"/>
    <property type="match status" value="1"/>
</dbReference>
<dbReference type="Gene3D" id="3.30.565.10">
    <property type="entry name" value="Histidine kinase-like ATPase, C-terminal domain"/>
    <property type="match status" value="1"/>
</dbReference>
<dbReference type="Gene3D" id="3.40.50.2300">
    <property type="match status" value="3"/>
</dbReference>
<dbReference type="GO" id="GO:0000155">
    <property type="term" value="F:phosphorelay sensor kinase activity"/>
    <property type="evidence" value="ECO:0007669"/>
    <property type="project" value="InterPro"/>
</dbReference>
<dbReference type="InterPro" id="IPR018060">
    <property type="entry name" value="HTH_AraC"/>
</dbReference>
<dbReference type="InterPro" id="IPR004358">
    <property type="entry name" value="Sig_transdc_His_kin-like_C"/>
</dbReference>
<accession>A0A1I4ZDV8</accession>
<evidence type="ECO:0000313" key="15">
    <source>
        <dbReference type="EMBL" id="SFN48213.1"/>
    </source>
</evidence>
<name>A0A1I4ZDV8_9FLAO</name>
<protein>
    <recommendedName>
        <fullName evidence="2">histidine kinase</fullName>
        <ecNumber evidence="2">2.7.13.3</ecNumber>
    </recommendedName>
</protein>
<dbReference type="InterPro" id="IPR028082">
    <property type="entry name" value="Peripla_BP_I"/>
</dbReference>
<feature type="domain" description="Histidine kinase" evidence="13">
    <location>
        <begin position="406"/>
        <end position="620"/>
    </location>
</feature>
<dbReference type="OrthoDB" id="358279at2"/>
<feature type="domain" description="HTH araC/xylS-type" evidence="12">
    <location>
        <begin position="805"/>
        <end position="903"/>
    </location>
</feature>
<evidence type="ECO:0000256" key="1">
    <source>
        <dbReference type="ARBA" id="ARBA00000085"/>
    </source>
</evidence>
<dbReference type="Pfam" id="PF12833">
    <property type="entry name" value="HTH_18"/>
    <property type="match status" value="1"/>
</dbReference>
<dbReference type="InterPro" id="IPR001789">
    <property type="entry name" value="Sig_transdc_resp-reg_receiver"/>
</dbReference>
<dbReference type="InterPro" id="IPR011006">
    <property type="entry name" value="CheY-like_superfamily"/>
</dbReference>
<dbReference type="InterPro" id="IPR036890">
    <property type="entry name" value="HATPase_C_sf"/>
</dbReference>
<dbReference type="SMART" id="SM00342">
    <property type="entry name" value="HTH_ARAC"/>
    <property type="match status" value="1"/>
</dbReference>
<reference evidence="15 16" key="1">
    <citation type="submission" date="2016-10" db="EMBL/GenBank/DDBJ databases">
        <authorList>
            <person name="de Groot N.N."/>
        </authorList>
    </citation>
    <scope>NUCLEOTIDE SEQUENCE [LARGE SCALE GENOMIC DNA]</scope>
    <source>
        <strain evidence="15 16">DSM 17794</strain>
    </source>
</reference>
<dbReference type="Gene3D" id="1.10.287.130">
    <property type="match status" value="1"/>
</dbReference>
<evidence type="ECO:0000313" key="16">
    <source>
        <dbReference type="Proteomes" id="UP000199153"/>
    </source>
</evidence>
<dbReference type="InterPro" id="IPR018062">
    <property type="entry name" value="HTH_AraC-typ_CS"/>
</dbReference>
<evidence type="ECO:0000256" key="3">
    <source>
        <dbReference type="ARBA" id="ARBA00022553"/>
    </source>
</evidence>
<evidence type="ECO:0000256" key="7">
    <source>
        <dbReference type="ARBA" id="ARBA00023125"/>
    </source>
</evidence>
<proteinExistence type="predicted"/>
<evidence type="ECO:0000259" key="12">
    <source>
        <dbReference type="PROSITE" id="PS01124"/>
    </source>
</evidence>
<keyword evidence="11" id="KW-0732">Signal</keyword>
<feature type="domain" description="Response regulatory" evidence="14">
    <location>
        <begin position="660"/>
        <end position="774"/>
    </location>
</feature>
<dbReference type="SUPFAM" id="SSF47384">
    <property type="entry name" value="Homodimeric domain of signal transducing histidine kinase"/>
    <property type="match status" value="1"/>
</dbReference>
<dbReference type="InterPro" id="IPR003661">
    <property type="entry name" value="HisK_dim/P_dom"/>
</dbReference>
<feature type="signal peptide" evidence="11">
    <location>
        <begin position="1"/>
        <end position="20"/>
    </location>
</feature>
<dbReference type="EC" id="2.7.13.3" evidence="2"/>
<feature type="transmembrane region" description="Helical" evidence="10">
    <location>
        <begin position="339"/>
        <end position="363"/>
    </location>
</feature>
<dbReference type="CDD" id="cd06308">
    <property type="entry name" value="PBP1_sensor_kinase-like"/>
    <property type="match status" value="1"/>
</dbReference>
<dbReference type="GO" id="GO:0043565">
    <property type="term" value="F:sequence-specific DNA binding"/>
    <property type="evidence" value="ECO:0007669"/>
    <property type="project" value="InterPro"/>
</dbReference>
<dbReference type="PANTHER" id="PTHR43547:SF2">
    <property type="entry name" value="HYBRID SIGNAL TRANSDUCTION HISTIDINE KINASE C"/>
    <property type="match status" value="1"/>
</dbReference>
<evidence type="ECO:0000259" key="14">
    <source>
        <dbReference type="PROSITE" id="PS50110"/>
    </source>
</evidence>
<dbReference type="FunFam" id="3.30.565.10:FF:000006">
    <property type="entry name" value="Sensor histidine kinase WalK"/>
    <property type="match status" value="1"/>
</dbReference>
<dbReference type="Gene3D" id="1.10.10.60">
    <property type="entry name" value="Homeodomain-like"/>
    <property type="match status" value="2"/>
</dbReference>
<dbReference type="PANTHER" id="PTHR43547">
    <property type="entry name" value="TWO-COMPONENT HISTIDINE KINASE"/>
    <property type="match status" value="1"/>
</dbReference>
<feature type="chain" id="PRO_5011470438" description="histidine kinase" evidence="11">
    <location>
        <begin position="21"/>
        <end position="903"/>
    </location>
</feature>
<keyword evidence="7" id="KW-0238">DNA-binding</keyword>
<dbReference type="Pfam" id="PF13407">
    <property type="entry name" value="Peripla_BP_4"/>
    <property type="match status" value="1"/>
</dbReference>
<dbReference type="SMART" id="SM00388">
    <property type="entry name" value="HisKA"/>
    <property type="match status" value="1"/>
</dbReference>
<evidence type="ECO:0000256" key="4">
    <source>
        <dbReference type="ARBA" id="ARBA00022679"/>
    </source>
</evidence>
<dbReference type="Pfam" id="PF00072">
    <property type="entry name" value="Response_reg"/>
    <property type="match status" value="1"/>
</dbReference>
<dbReference type="SUPFAM" id="SSF52172">
    <property type="entry name" value="CheY-like"/>
    <property type="match status" value="1"/>
</dbReference>
<dbReference type="Proteomes" id="UP000199153">
    <property type="component" value="Unassembled WGS sequence"/>
</dbReference>